<comment type="caution">
    <text evidence="1">The sequence shown here is derived from an EMBL/GenBank/DDBJ whole genome shotgun (WGS) entry which is preliminary data.</text>
</comment>
<dbReference type="Pfam" id="PF08713">
    <property type="entry name" value="DNA_alkylation"/>
    <property type="match status" value="1"/>
</dbReference>
<protein>
    <submittedName>
        <fullName evidence="1">DNA alkylation repair protein</fullName>
    </submittedName>
</protein>
<reference evidence="2" key="1">
    <citation type="journal article" date="2019" name="Int. J. Syst. Evol. Microbiol.">
        <title>The Global Catalogue of Microorganisms (GCM) 10K type strain sequencing project: providing services to taxonomists for standard genome sequencing and annotation.</title>
        <authorList>
            <consortium name="The Broad Institute Genomics Platform"/>
            <consortium name="The Broad Institute Genome Sequencing Center for Infectious Disease"/>
            <person name="Wu L."/>
            <person name="Ma J."/>
        </authorList>
    </citation>
    <scope>NUCLEOTIDE SEQUENCE [LARGE SCALE GENOMIC DNA]</scope>
    <source>
        <strain evidence="2">JCM 14304</strain>
    </source>
</reference>
<dbReference type="Proteomes" id="UP001500190">
    <property type="component" value="Unassembled WGS sequence"/>
</dbReference>
<dbReference type="RefSeq" id="WP_344188592.1">
    <property type="nucleotide sequence ID" value="NZ_BAAAND010000002.1"/>
</dbReference>
<dbReference type="SUPFAM" id="SSF48371">
    <property type="entry name" value="ARM repeat"/>
    <property type="match status" value="1"/>
</dbReference>
<sequence>MLADVDAAADPAAAVLLARYFKLGPGEYGYGDRMIGVKLSTIRGILKPYLRAGLPLDDLEQALASPIHEHRLTILCVLADRATRALRPSTADPLELQALYELYLRNTAYINNWDLVDCSAPQVVGGYLLDKPRDPLYELVRSTSLWERRIALVATQYLINQGQTADTYKLAAAVLDDREDLIHKASGWMLREAGKRVDETELRAFLDRYAAQMPRTMLRYAIERLDPAARRRYLDVPRTR</sequence>
<evidence type="ECO:0000313" key="1">
    <source>
        <dbReference type="EMBL" id="GAA1572485.1"/>
    </source>
</evidence>
<dbReference type="PANTHER" id="PTHR34070">
    <property type="entry name" value="ARMADILLO-TYPE FOLD"/>
    <property type="match status" value="1"/>
</dbReference>
<dbReference type="EMBL" id="BAAAND010000002">
    <property type="protein sequence ID" value="GAA1572485.1"/>
    <property type="molecule type" value="Genomic_DNA"/>
</dbReference>
<proteinExistence type="predicted"/>
<dbReference type="CDD" id="cd06561">
    <property type="entry name" value="AlkD_like"/>
    <property type="match status" value="1"/>
</dbReference>
<evidence type="ECO:0000313" key="2">
    <source>
        <dbReference type="Proteomes" id="UP001500190"/>
    </source>
</evidence>
<gene>
    <name evidence="1" type="ORF">GCM10009742_14070</name>
</gene>
<dbReference type="InterPro" id="IPR014825">
    <property type="entry name" value="DNA_alkylation"/>
</dbReference>
<organism evidence="1 2">
    <name type="scientific">Kribbella karoonensis</name>
    <dbReference type="NCBI Taxonomy" id="324851"/>
    <lineage>
        <taxon>Bacteria</taxon>
        <taxon>Bacillati</taxon>
        <taxon>Actinomycetota</taxon>
        <taxon>Actinomycetes</taxon>
        <taxon>Propionibacteriales</taxon>
        <taxon>Kribbellaceae</taxon>
        <taxon>Kribbella</taxon>
    </lineage>
</organism>
<accession>A0ABP4P2F3</accession>
<dbReference type="PANTHER" id="PTHR34070:SF1">
    <property type="entry name" value="DNA ALKYLATION REPAIR PROTEIN"/>
    <property type="match status" value="1"/>
</dbReference>
<dbReference type="Gene3D" id="1.25.10.90">
    <property type="match status" value="1"/>
</dbReference>
<keyword evidence="2" id="KW-1185">Reference proteome</keyword>
<dbReference type="InterPro" id="IPR016024">
    <property type="entry name" value="ARM-type_fold"/>
</dbReference>
<name>A0ABP4P2F3_9ACTN</name>